<evidence type="ECO:0000313" key="4">
    <source>
        <dbReference type="Proteomes" id="UP000280507"/>
    </source>
</evidence>
<dbReference type="InterPro" id="IPR015946">
    <property type="entry name" value="KH_dom-like_a/b"/>
</dbReference>
<evidence type="ECO:0000313" key="3">
    <source>
        <dbReference type="EMBL" id="RNF52743.1"/>
    </source>
</evidence>
<gene>
    <name evidence="2 3" type="primary">rbfA</name>
    <name evidence="3" type="ORF">EBI00_01090</name>
</gene>
<comment type="subunit">
    <text evidence="2">Monomer. Binds 30S ribosomal subunits, but not 50S ribosomal subunits or 70S ribosomes.</text>
</comment>
<keyword evidence="2" id="KW-0963">Cytoplasm</keyword>
<keyword evidence="1 2" id="KW-0690">Ribosome biogenesis</keyword>
<dbReference type="AlphaFoldDB" id="A0A3M8Q9J7"/>
<dbReference type="GO" id="GO:0030490">
    <property type="term" value="P:maturation of SSU-rRNA"/>
    <property type="evidence" value="ECO:0007669"/>
    <property type="project" value="UniProtKB-UniRule"/>
</dbReference>
<comment type="function">
    <text evidence="2">One of several proteins that assist in the late maturation steps of the functional core of the 30S ribosomal subunit. Associates with free 30S ribosomal subunits (but not with 30S subunits that are part of 70S ribosomes or polysomes). Required for efficient processing of 16S rRNA. May interact with the 5'-terminal helix region of 16S rRNA.</text>
</comment>
<dbReference type="SUPFAM" id="SSF89919">
    <property type="entry name" value="Ribosome-binding factor A, RbfA"/>
    <property type="match status" value="1"/>
</dbReference>
<evidence type="ECO:0000256" key="1">
    <source>
        <dbReference type="ARBA" id="ARBA00022517"/>
    </source>
</evidence>
<dbReference type="PANTHER" id="PTHR33515">
    <property type="entry name" value="RIBOSOME-BINDING FACTOR A, CHLOROPLASTIC-RELATED"/>
    <property type="match status" value="1"/>
</dbReference>
<protein>
    <recommendedName>
        <fullName evidence="2">Ribosome-binding factor A</fullName>
    </recommendedName>
</protein>
<dbReference type="InterPro" id="IPR020053">
    <property type="entry name" value="Ribosome-bd_factorA_CS"/>
</dbReference>
<accession>A0A3M8Q9J7</accession>
<dbReference type="HAMAP" id="MF_00003">
    <property type="entry name" value="RbfA"/>
    <property type="match status" value="1"/>
</dbReference>
<dbReference type="PANTHER" id="PTHR33515:SF1">
    <property type="entry name" value="RIBOSOME-BINDING FACTOR A, CHLOROPLASTIC-RELATED"/>
    <property type="match status" value="1"/>
</dbReference>
<dbReference type="PROSITE" id="PS01319">
    <property type="entry name" value="RBFA"/>
    <property type="match status" value="1"/>
</dbReference>
<dbReference type="GO" id="GO:0005829">
    <property type="term" value="C:cytosol"/>
    <property type="evidence" value="ECO:0007669"/>
    <property type="project" value="TreeGrafter"/>
</dbReference>
<dbReference type="GO" id="GO:0043024">
    <property type="term" value="F:ribosomal small subunit binding"/>
    <property type="evidence" value="ECO:0007669"/>
    <property type="project" value="TreeGrafter"/>
</dbReference>
<proteinExistence type="inferred from homology"/>
<dbReference type="OrthoDB" id="307788at2"/>
<dbReference type="InterPro" id="IPR000238">
    <property type="entry name" value="RbfA"/>
</dbReference>
<reference evidence="3 4" key="1">
    <citation type="journal article" date="2012" name="Int. J. Syst. Evol. Microbiol.">
        <title>Marinomonas hwangdonensis sp. nov., isolated from seawater.</title>
        <authorList>
            <person name="Jung Y.T."/>
            <person name="Oh T.K."/>
            <person name="Yoon J.H."/>
        </authorList>
    </citation>
    <scope>NUCLEOTIDE SEQUENCE [LARGE SCALE GENOMIC DNA]</scope>
    <source>
        <strain evidence="3 4">HDW-15</strain>
    </source>
</reference>
<name>A0A3M8Q9J7_9GAMM</name>
<dbReference type="Gene3D" id="3.30.300.20">
    <property type="match status" value="1"/>
</dbReference>
<dbReference type="NCBIfam" id="TIGR00082">
    <property type="entry name" value="rbfA"/>
    <property type="match status" value="1"/>
</dbReference>
<dbReference type="Pfam" id="PF02033">
    <property type="entry name" value="RBFA"/>
    <property type="match status" value="1"/>
</dbReference>
<comment type="subcellular location">
    <subcellularLocation>
        <location evidence="2">Cytoplasm</location>
    </subcellularLocation>
</comment>
<comment type="similarity">
    <text evidence="2">Belongs to the RbfA family.</text>
</comment>
<comment type="caution">
    <text evidence="3">The sequence shown here is derived from an EMBL/GenBank/DDBJ whole genome shotgun (WGS) entry which is preliminary data.</text>
</comment>
<dbReference type="InterPro" id="IPR023799">
    <property type="entry name" value="RbfA_dom_sf"/>
</dbReference>
<keyword evidence="4" id="KW-1185">Reference proteome</keyword>
<dbReference type="EMBL" id="RIZG01000001">
    <property type="protein sequence ID" value="RNF52743.1"/>
    <property type="molecule type" value="Genomic_DNA"/>
</dbReference>
<dbReference type="RefSeq" id="WP_123094086.1">
    <property type="nucleotide sequence ID" value="NZ_RIZG01000001.1"/>
</dbReference>
<evidence type="ECO:0000256" key="2">
    <source>
        <dbReference type="HAMAP-Rule" id="MF_00003"/>
    </source>
</evidence>
<dbReference type="Proteomes" id="UP000280507">
    <property type="component" value="Unassembled WGS sequence"/>
</dbReference>
<organism evidence="3 4">
    <name type="scientific">Marinomonas hwangdonensis</name>
    <dbReference type="NCBI Taxonomy" id="1053647"/>
    <lineage>
        <taxon>Bacteria</taxon>
        <taxon>Pseudomonadati</taxon>
        <taxon>Pseudomonadota</taxon>
        <taxon>Gammaproteobacteria</taxon>
        <taxon>Oceanospirillales</taxon>
        <taxon>Oceanospirillaceae</taxon>
        <taxon>Marinomonas</taxon>
    </lineage>
</organism>
<sequence>MAGEFSRTSRIGDQLQKELASLIQFEVKDPRLGLVTVNEVRVAKDLGYADIYYTVLGKDDQPEIIAENQAALDSAKGFLRRRLAQEVKLRIMPHLRFHYDQSVVNGSRMSALIDEVIRDDEAKSANEDEK</sequence>